<gene>
    <name evidence="2" type="ORF">CDAR_222331</name>
</gene>
<evidence type="ECO:0000313" key="2">
    <source>
        <dbReference type="EMBL" id="GIY37537.1"/>
    </source>
</evidence>
<protein>
    <submittedName>
        <fullName evidence="2">Uncharacterized protein</fullName>
    </submittedName>
</protein>
<feature type="region of interest" description="Disordered" evidence="1">
    <location>
        <begin position="143"/>
        <end position="184"/>
    </location>
</feature>
<evidence type="ECO:0000313" key="3">
    <source>
        <dbReference type="Proteomes" id="UP001054837"/>
    </source>
</evidence>
<feature type="compositionally biased region" description="Basic and acidic residues" evidence="1">
    <location>
        <begin position="48"/>
        <end position="59"/>
    </location>
</feature>
<proteinExistence type="predicted"/>
<feature type="compositionally biased region" description="Basic and acidic residues" evidence="1">
    <location>
        <begin position="169"/>
        <end position="184"/>
    </location>
</feature>
<dbReference type="EMBL" id="BPLQ01008461">
    <property type="protein sequence ID" value="GIY37537.1"/>
    <property type="molecule type" value="Genomic_DNA"/>
</dbReference>
<reference evidence="2 3" key="1">
    <citation type="submission" date="2021-06" db="EMBL/GenBank/DDBJ databases">
        <title>Caerostris darwini draft genome.</title>
        <authorList>
            <person name="Kono N."/>
            <person name="Arakawa K."/>
        </authorList>
    </citation>
    <scope>NUCLEOTIDE SEQUENCE [LARGE SCALE GENOMIC DNA]</scope>
</reference>
<name>A0AAV4SVZ0_9ARAC</name>
<accession>A0AAV4SVZ0</accession>
<evidence type="ECO:0000256" key="1">
    <source>
        <dbReference type="SAM" id="MobiDB-lite"/>
    </source>
</evidence>
<comment type="caution">
    <text evidence="2">The sequence shown here is derived from an EMBL/GenBank/DDBJ whole genome shotgun (WGS) entry which is preliminary data.</text>
</comment>
<keyword evidence="3" id="KW-1185">Reference proteome</keyword>
<organism evidence="2 3">
    <name type="scientific">Caerostris darwini</name>
    <dbReference type="NCBI Taxonomy" id="1538125"/>
    <lineage>
        <taxon>Eukaryota</taxon>
        <taxon>Metazoa</taxon>
        <taxon>Ecdysozoa</taxon>
        <taxon>Arthropoda</taxon>
        <taxon>Chelicerata</taxon>
        <taxon>Arachnida</taxon>
        <taxon>Araneae</taxon>
        <taxon>Araneomorphae</taxon>
        <taxon>Entelegynae</taxon>
        <taxon>Araneoidea</taxon>
        <taxon>Araneidae</taxon>
        <taxon>Caerostris</taxon>
    </lineage>
</organism>
<feature type="compositionally biased region" description="Polar residues" evidence="1">
    <location>
        <begin position="145"/>
        <end position="155"/>
    </location>
</feature>
<dbReference type="Proteomes" id="UP001054837">
    <property type="component" value="Unassembled WGS sequence"/>
</dbReference>
<dbReference type="AlphaFoldDB" id="A0AAV4SVZ0"/>
<feature type="region of interest" description="Disordered" evidence="1">
    <location>
        <begin position="29"/>
        <end position="59"/>
    </location>
</feature>
<sequence length="211" mass="23231">MGVKNPEIGEGNVNHVFAGNKSSPHNVTEMSFGPHFRTNPSIKMSRAPPKEDIDQRRNDSGITSPLLTFIRAHCGGYVLSSLFSLYPRAPFVTYESATRALPMKNRQIGSSQPYDPSFTWRTMEKMGVKNPEIGEGKVNHVFAGNKSSPITSQKCLSGRRKSASPFPSESEHKDVTSPAEGRHRSESGLLGNYFSSLNVYSGSLWSLFGFT</sequence>